<keyword evidence="3" id="KW-1185">Reference proteome</keyword>
<protein>
    <submittedName>
        <fullName evidence="2">Uncharacterized protein</fullName>
    </submittedName>
</protein>
<organism evidence="2 3">
    <name type="scientific">Streptomyces lancefieldiae</name>
    <dbReference type="NCBI Taxonomy" id="3075520"/>
    <lineage>
        <taxon>Bacteria</taxon>
        <taxon>Bacillati</taxon>
        <taxon>Actinomycetota</taxon>
        <taxon>Actinomycetes</taxon>
        <taxon>Kitasatosporales</taxon>
        <taxon>Streptomycetaceae</taxon>
        <taxon>Streptomyces</taxon>
    </lineage>
</organism>
<name>A0ABU3AP82_9ACTN</name>
<evidence type="ECO:0000256" key="1">
    <source>
        <dbReference type="SAM" id="Coils"/>
    </source>
</evidence>
<gene>
    <name evidence="2" type="ORF">RM812_17340</name>
</gene>
<comment type="caution">
    <text evidence="2">The sequence shown here is derived from an EMBL/GenBank/DDBJ whole genome shotgun (WGS) entry which is preliminary data.</text>
</comment>
<feature type="coiled-coil region" evidence="1">
    <location>
        <begin position="18"/>
        <end position="81"/>
    </location>
</feature>
<keyword evidence="1" id="KW-0175">Coiled coil</keyword>
<evidence type="ECO:0000313" key="2">
    <source>
        <dbReference type="EMBL" id="MDT0611982.1"/>
    </source>
</evidence>
<dbReference type="EMBL" id="JAVRFH010000015">
    <property type="protein sequence ID" value="MDT0611982.1"/>
    <property type="molecule type" value="Genomic_DNA"/>
</dbReference>
<accession>A0ABU3AP82</accession>
<dbReference type="Proteomes" id="UP001180724">
    <property type="component" value="Unassembled WGS sequence"/>
</dbReference>
<reference evidence="2" key="1">
    <citation type="submission" date="2024-05" db="EMBL/GenBank/DDBJ databases">
        <title>30 novel species of actinomycetes from the DSMZ collection.</title>
        <authorList>
            <person name="Nouioui I."/>
        </authorList>
    </citation>
    <scope>NUCLEOTIDE SEQUENCE</scope>
    <source>
        <strain evidence="2">DSM 40712</strain>
    </source>
</reference>
<proteinExistence type="predicted"/>
<evidence type="ECO:0000313" key="3">
    <source>
        <dbReference type="Proteomes" id="UP001180724"/>
    </source>
</evidence>
<sequence length="259" mass="29288">MTTNNFEPPKDLSLSSKVKGLRKAYEDAVARLETYRQENARYAPRRTLNALDQYVYHVSAVQEAERDLREQEIEAAAAGKALPDRDKVLRAILTKVDEYKRMVPALEALVTKARKAFEDGVREELVPMGLREAAKAVKAREEWERLYKAAMEAKATLERHAGLFSWVVTAGDIDTVPRLGHSQGDNLEYWELNSDGMLTWEASLALEYQSETVGITSLVKVPGLIEPNPNPPVVEEYNHNPKPRHFLAKANGYGDDWEH</sequence>